<reference evidence="1" key="2">
    <citation type="journal article" date="2015" name="Data Brief">
        <title>Shoot transcriptome of the giant reed, Arundo donax.</title>
        <authorList>
            <person name="Barrero R.A."/>
            <person name="Guerrero F.D."/>
            <person name="Moolhuijzen P."/>
            <person name="Goolsby J.A."/>
            <person name="Tidwell J."/>
            <person name="Bellgard S.E."/>
            <person name="Bellgard M.I."/>
        </authorList>
    </citation>
    <scope>NUCLEOTIDE SEQUENCE</scope>
    <source>
        <tissue evidence="1">Shoot tissue taken approximately 20 cm above the soil surface</tissue>
    </source>
</reference>
<organism evidence="1">
    <name type="scientific">Arundo donax</name>
    <name type="common">Giant reed</name>
    <name type="synonym">Donax arundinaceus</name>
    <dbReference type="NCBI Taxonomy" id="35708"/>
    <lineage>
        <taxon>Eukaryota</taxon>
        <taxon>Viridiplantae</taxon>
        <taxon>Streptophyta</taxon>
        <taxon>Embryophyta</taxon>
        <taxon>Tracheophyta</taxon>
        <taxon>Spermatophyta</taxon>
        <taxon>Magnoliopsida</taxon>
        <taxon>Liliopsida</taxon>
        <taxon>Poales</taxon>
        <taxon>Poaceae</taxon>
        <taxon>PACMAD clade</taxon>
        <taxon>Arundinoideae</taxon>
        <taxon>Arundineae</taxon>
        <taxon>Arundo</taxon>
    </lineage>
</organism>
<proteinExistence type="predicted"/>
<protein>
    <submittedName>
        <fullName evidence="1">Uncharacterized protein</fullName>
    </submittedName>
</protein>
<accession>A0A0A9A7W4</accession>
<reference evidence="1" key="1">
    <citation type="submission" date="2014-09" db="EMBL/GenBank/DDBJ databases">
        <authorList>
            <person name="Magalhaes I.L.F."/>
            <person name="Oliveira U."/>
            <person name="Santos F.R."/>
            <person name="Vidigal T.H.D.A."/>
            <person name="Brescovit A.D."/>
            <person name="Santos A.J."/>
        </authorList>
    </citation>
    <scope>NUCLEOTIDE SEQUENCE</scope>
    <source>
        <tissue evidence="1">Shoot tissue taken approximately 20 cm above the soil surface</tissue>
    </source>
</reference>
<sequence length="12" mass="1330">MVRVRNQTASAP</sequence>
<dbReference type="EMBL" id="GBRH01250106">
    <property type="protein sequence ID" value="JAD47789.1"/>
    <property type="molecule type" value="Transcribed_RNA"/>
</dbReference>
<name>A0A0A9A7W4_ARUDO</name>
<evidence type="ECO:0000313" key="1">
    <source>
        <dbReference type="EMBL" id="JAD47789.1"/>
    </source>
</evidence>